<dbReference type="Proteomes" id="UP000887568">
    <property type="component" value="Unplaced"/>
</dbReference>
<feature type="compositionally biased region" description="Polar residues" evidence="1">
    <location>
        <begin position="217"/>
        <end position="227"/>
    </location>
</feature>
<organism evidence="2 3">
    <name type="scientific">Patiria miniata</name>
    <name type="common">Bat star</name>
    <name type="synonym">Asterina miniata</name>
    <dbReference type="NCBI Taxonomy" id="46514"/>
    <lineage>
        <taxon>Eukaryota</taxon>
        <taxon>Metazoa</taxon>
        <taxon>Echinodermata</taxon>
        <taxon>Eleutherozoa</taxon>
        <taxon>Asterozoa</taxon>
        <taxon>Asteroidea</taxon>
        <taxon>Valvatacea</taxon>
        <taxon>Valvatida</taxon>
        <taxon>Asterinidae</taxon>
        <taxon>Patiria</taxon>
    </lineage>
</organism>
<dbReference type="GO" id="GO:0042073">
    <property type="term" value="P:intraciliary transport"/>
    <property type="evidence" value="ECO:0007669"/>
    <property type="project" value="InterPro"/>
</dbReference>
<dbReference type="Gene3D" id="2.130.10.10">
    <property type="entry name" value="YVTN repeat-like/Quinoprotein amine dehydrogenase"/>
    <property type="match status" value="2"/>
</dbReference>
<feature type="compositionally biased region" description="Basic and acidic residues" evidence="1">
    <location>
        <begin position="42"/>
        <end position="54"/>
    </location>
</feature>
<dbReference type="RefSeq" id="XP_038047963.1">
    <property type="nucleotide sequence ID" value="XM_038192035.1"/>
</dbReference>
<feature type="compositionally biased region" description="Basic and acidic residues" evidence="1">
    <location>
        <begin position="65"/>
        <end position="122"/>
    </location>
</feature>
<dbReference type="SUPFAM" id="SSF50978">
    <property type="entry name" value="WD40 repeat-like"/>
    <property type="match status" value="1"/>
</dbReference>
<dbReference type="GO" id="GO:0045504">
    <property type="term" value="F:dynein heavy chain binding"/>
    <property type="evidence" value="ECO:0007669"/>
    <property type="project" value="InterPro"/>
</dbReference>
<dbReference type="GO" id="GO:0005868">
    <property type="term" value="C:cytoplasmic dynein complex"/>
    <property type="evidence" value="ECO:0007669"/>
    <property type="project" value="InterPro"/>
</dbReference>
<feature type="compositionally biased region" description="Basic and acidic residues" evidence="1">
    <location>
        <begin position="163"/>
        <end position="210"/>
    </location>
</feature>
<dbReference type="GeneID" id="119722047"/>
<dbReference type="InterPro" id="IPR015943">
    <property type="entry name" value="WD40/YVTN_repeat-like_dom_sf"/>
</dbReference>
<dbReference type="SMART" id="SM00320">
    <property type="entry name" value="WD40"/>
    <property type="match status" value="3"/>
</dbReference>
<dbReference type="InterPro" id="IPR001680">
    <property type="entry name" value="WD40_rpt"/>
</dbReference>
<accession>A0A913Z840</accession>
<name>A0A913Z840_PATMI</name>
<dbReference type="OMA" id="ILNMWVV"/>
<proteinExistence type="predicted"/>
<evidence type="ECO:0000313" key="3">
    <source>
        <dbReference type="Proteomes" id="UP000887568"/>
    </source>
</evidence>
<keyword evidence="3" id="KW-1185">Reference proteome</keyword>
<evidence type="ECO:0000313" key="2">
    <source>
        <dbReference type="EnsemblMetazoa" id="XP_038047963.1"/>
    </source>
</evidence>
<dbReference type="GO" id="GO:0005929">
    <property type="term" value="C:cilium"/>
    <property type="evidence" value="ECO:0007669"/>
    <property type="project" value="GOC"/>
</dbReference>
<feature type="region of interest" description="Disordered" evidence="1">
    <location>
        <begin position="24"/>
        <end position="122"/>
    </location>
</feature>
<dbReference type="PANTHER" id="PTHR16022:SF0">
    <property type="entry name" value="CYTOPLASMIC DYNEIN 2 INTERMEDIATE CHAIN 1"/>
    <property type="match status" value="1"/>
</dbReference>
<dbReference type="AlphaFoldDB" id="A0A913Z840"/>
<dbReference type="InterPro" id="IPR036322">
    <property type="entry name" value="WD40_repeat_dom_sf"/>
</dbReference>
<dbReference type="GO" id="GO:0045503">
    <property type="term" value="F:dynein light chain binding"/>
    <property type="evidence" value="ECO:0007669"/>
    <property type="project" value="InterPro"/>
</dbReference>
<evidence type="ECO:0008006" key="4">
    <source>
        <dbReference type="Google" id="ProtNLM"/>
    </source>
</evidence>
<protein>
    <recommendedName>
        <fullName evidence="4">WD repeat-containing protein 60</fullName>
    </recommendedName>
</protein>
<evidence type="ECO:0000256" key="1">
    <source>
        <dbReference type="SAM" id="MobiDB-lite"/>
    </source>
</evidence>
<sequence length="892" mass="101922">MMSFTGKKSKEDTWKADELERSIKNAMDDSEKRHKHAKSRKKDKDDRRKEGAREKHLKYNQPQKAPEKGHRSVDYDEARSRNRDDINHSEADRLNQTEDKGKRSKKDDFIKKEREKEKRRQIEKLTRVKFKPLISGTVLRRLQVQRIYADWKIFAKSGSVDYDEARSRNRDDINHSEADRLNQTEDKGKRSKKDDFIKKEREKEKRRQIEDDGDNGIQVTHSWTTAGNDGYEDDFEEYEDDFEELRSNSEFEDNQLDLTEVEALRIAMKKENEATSRYSSDVVLPKSKSSASNMSARGGLRQTFINFSAAKQRHVHSKASQKTMQRGRELMNLIELDVSTCTLFEMPPVKVYEVYIKSYGRSDTKQAFVQCQDAVFDRDIQTEPVEMRDIWIQHPSEGTSTFSVCAEDNRVNKEDIGLVKVNSLRLSMFLEKAVQVMSAILEEDISCDRKSNLQNNQCKIPFSEGYTRLYSHLSILKGRYATHAQFHPVQSNLLLTVYSRPKVYDTWNSAQSIICVWNINNSSQPYRILSCRSEVTSCCFSPIKSTFVFAGTDEGAIVAWDLREPSSMHQSMHKDDGQLPLRVPTYSTYGASRDDNHQSPIVKVQPVIITEDSHWVPIPTTDPVLSSEDINGPSFQLVSLDEQGVINFWVVLDLGTTDSGGSETDLGLVPSGKLKLLKSSSVVLENQIRDMPPAQRAKNMKFSLKDPTQFFIATDSGCILHGSRHGDRVSPRRYRKQTDSPGEVIHLDFSPFGLPCFLAGSSDGSICLYGLTQEAPLFTWNNSTSNMPIVSMMWSRSRPSVFYVADVTSKVYVWELLTSQEGPVDIEHFTDGRLMTMHLSHDHTTSRSGLQGRPPEMVVTDDNGAVDVHIINKRFTVCSIDEIQQMTELLNK</sequence>
<feature type="region of interest" description="Disordered" evidence="1">
    <location>
        <begin position="163"/>
        <end position="230"/>
    </location>
</feature>
<dbReference type="PANTHER" id="PTHR16022">
    <property type="entry name" value="WD REPEAT DOMAIN 60"/>
    <property type="match status" value="1"/>
</dbReference>
<dbReference type="InterPro" id="IPR042505">
    <property type="entry name" value="DYNC2I1"/>
</dbReference>
<reference evidence="2" key="1">
    <citation type="submission" date="2022-11" db="UniProtKB">
        <authorList>
            <consortium name="EnsemblMetazoa"/>
        </authorList>
    </citation>
    <scope>IDENTIFICATION</scope>
</reference>
<dbReference type="OrthoDB" id="2162425at2759"/>
<dbReference type="EnsemblMetazoa" id="XM_038192035.1">
    <property type="protein sequence ID" value="XP_038047963.1"/>
    <property type="gene ID" value="LOC119722047"/>
</dbReference>